<accession>A0ABR1F9L2</accession>
<keyword evidence="5 6" id="KW-0012">Acyltransferase</keyword>
<comment type="similarity">
    <text evidence="1 6">Belongs to the thiolase-like superfamily. Thiolase family.</text>
</comment>
<reference evidence="9 10" key="1">
    <citation type="submission" date="2024-03" db="EMBL/GenBank/DDBJ databases">
        <title>Genome-scale model development and genomic sequencing of the oleaginous clade Lipomyces.</title>
        <authorList>
            <consortium name="Lawrence Berkeley National Laboratory"/>
            <person name="Czajka J.J."/>
            <person name="Han Y."/>
            <person name="Kim J."/>
            <person name="Mondo S.J."/>
            <person name="Hofstad B.A."/>
            <person name="Robles A."/>
            <person name="Haridas S."/>
            <person name="Riley R."/>
            <person name="LaButti K."/>
            <person name="Pangilinan J."/>
            <person name="Andreopoulos W."/>
            <person name="Lipzen A."/>
            <person name="Yan J."/>
            <person name="Wang M."/>
            <person name="Ng V."/>
            <person name="Grigoriev I.V."/>
            <person name="Spatafora J.W."/>
            <person name="Magnuson J.K."/>
            <person name="Baker S.E."/>
            <person name="Pomraning K.R."/>
        </authorList>
    </citation>
    <scope>NUCLEOTIDE SEQUENCE [LARGE SCALE GENOMIC DNA]</scope>
    <source>
        <strain evidence="9 10">Phaff 52-87</strain>
    </source>
</reference>
<keyword evidence="3" id="KW-0479">Metal-binding</keyword>
<gene>
    <name evidence="9" type="ORF">BZA70DRAFT_105805</name>
</gene>
<dbReference type="InterPro" id="IPR020616">
    <property type="entry name" value="Thiolase_N"/>
</dbReference>
<evidence type="ECO:0000256" key="2">
    <source>
        <dbReference type="ARBA" id="ARBA00022679"/>
    </source>
</evidence>
<evidence type="ECO:0000259" key="7">
    <source>
        <dbReference type="Pfam" id="PF00108"/>
    </source>
</evidence>
<dbReference type="Pfam" id="PF02803">
    <property type="entry name" value="Thiolase_C"/>
    <property type="match status" value="1"/>
</dbReference>
<feature type="domain" description="Thiolase N-terminal" evidence="7">
    <location>
        <begin position="3"/>
        <end position="260"/>
    </location>
</feature>
<sequence length="390" mass="40170">MSVFIVSAARTPVGKFAGSLKSVKAPALGSVAIKAALERAQITDENKAAVDAVYFGNVLQANVGQLPARQAAIGAGLLHETEATTINKVCASGLKSVALATQSILTGDSELVVAGGMESMSNAPFYFPRGAQYGHVTAADAIIRDGLWDVYDDIHMGICAEMTVKNFSLTREQQDEYAQESYRRAIAAQDSGVFAAEIAAVEIAGRGGKTVTVTEDEEPKSVNLARLPSLRPAFDKNGTVTAGNASPLNDGASAIVLASSQAIGDYGLAKPLAKVLSYADASTKPVDFTIAPSKSIPRALERAGVRVGDIARWEINEAFAAVSIANMQILGLDPAKVNVDGGAVALGHAIGSSGSRILVSLVYALKPGELGVAAICNGGGGSTAVVVERL</sequence>
<dbReference type="InterPro" id="IPR016039">
    <property type="entry name" value="Thiolase-like"/>
</dbReference>
<keyword evidence="10" id="KW-1185">Reference proteome</keyword>
<dbReference type="SUPFAM" id="SSF53901">
    <property type="entry name" value="Thiolase-like"/>
    <property type="match status" value="2"/>
</dbReference>
<name>A0ABR1F9L2_9ASCO</name>
<dbReference type="RefSeq" id="XP_064769538.1">
    <property type="nucleotide sequence ID" value="XM_064909364.1"/>
</dbReference>
<protein>
    <submittedName>
        <fullName evidence="9">Thiolase, N-terminal domain-containing protein</fullName>
    </submittedName>
</protein>
<feature type="domain" description="Thiolase C-terminal" evidence="8">
    <location>
        <begin position="270"/>
        <end position="389"/>
    </location>
</feature>
<proteinExistence type="inferred from homology"/>
<dbReference type="EMBL" id="JBBJBU010000002">
    <property type="protein sequence ID" value="KAK7206505.1"/>
    <property type="molecule type" value="Genomic_DNA"/>
</dbReference>
<dbReference type="PANTHER" id="PTHR18919:SF156">
    <property type="entry name" value="ACETYL-COA ACETYLTRANSFERASE, MITOCHONDRIAL"/>
    <property type="match status" value="1"/>
</dbReference>
<keyword evidence="4" id="KW-0630">Potassium</keyword>
<dbReference type="NCBIfam" id="TIGR01930">
    <property type="entry name" value="AcCoA-C-Actrans"/>
    <property type="match status" value="1"/>
</dbReference>
<organism evidence="9 10">
    <name type="scientific">Myxozyma melibiosi</name>
    <dbReference type="NCBI Taxonomy" id="54550"/>
    <lineage>
        <taxon>Eukaryota</taxon>
        <taxon>Fungi</taxon>
        <taxon>Dikarya</taxon>
        <taxon>Ascomycota</taxon>
        <taxon>Saccharomycotina</taxon>
        <taxon>Lipomycetes</taxon>
        <taxon>Lipomycetales</taxon>
        <taxon>Lipomycetaceae</taxon>
        <taxon>Myxozyma</taxon>
    </lineage>
</organism>
<evidence type="ECO:0000313" key="9">
    <source>
        <dbReference type="EMBL" id="KAK7206505.1"/>
    </source>
</evidence>
<evidence type="ECO:0000313" key="10">
    <source>
        <dbReference type="Proteomes" id="UP001498771"/>
    </source>
</evidence>
<dbReference type="Pfam" id="PF00108">
    <property type="entry name" value="Thiolase_N"/>
    <property type="match status" value="1"/>
</dbReference>
<evidence type="ECO:0000256" key="6">
    <source>
        <dbReference type="RuleBase" id="RU003557"/>
    </source>
</evidence>
<comment type="caution">
    <text evidence="9">The sequence shown here is derived from an EMBL/GenBank/DDBJ whole genome shotgun (WGS) entry which is preliminary data.</text>
</comment>
<evidence type="ECO:0000256" key="1">
    <source>
        <dbReference type="ARBA" id="ARBA00010982"/>
    </source>
</evidence>
<dbReference type="InterPro" id="IPR002155">
    <property type="entry name" value="Thiolase"/>
</dbReference>
<dbReference type="InterPro" id="IPR020615">
    <property type="entry name" value="Thiolase_acyl_enz_int_AS"/>
</dbReference>
<evidence type="ECO:0000259" key="8">
    <source>
        <dbReference type="Pfam" id="PF02803"/>
    </source>
</evidence>
<dbReference type="InterPro" id="IPR020617">
    <property type="entry name" value="Thiolase_C"/>
</dbReference>
<evidence type="ECO:0000256" key="5">
    <source>
        <dbReference type="ARBA" id="ARBA00023315"/>
    </source>
</evidence>
<dbReference type="Gene3D" id="3.40.47.10">
    <property type="match status" value="1"/>
</dbReference>
<dbReference type="PANTHER" id="PTHR18919">
    <property type="entry name" value="ACETYL-COA C-ACYLTRANSFERASE"/>
    <property type="match status" value="1"/>
</dbReference>
<evidence type="ECO:0000256" key="4">
    <source>
        <dbReference type="ARBA" id="ARBA00022958"/>
    </source>
</evidence>
<dbReference type="PIRSF" id="PIRSF000429">
    <property type="entry name" value="Ac-CoA_Ac_transf"/>
    <property type="match status" value="1"/>
</dbReference>
<dbReference type="CDD" id="cd00751">
    <property type="entry name" value="thiolase"/>
    <property type="match status" value="1"/>
</dbReference>
<keyword evidence="2 6" id="KW-0808">Transferase</keyword>
<evidence type="ECO:0000256" key="3">
    <source>
        <dbReference type="ARBA" id="ARBA00022723"/>
    </source>
</evidence>
<dbReference type="GeneID" id="90034876"/>
<dbReference type="Proteomes" id="UP001498771">
    <property type="component" value="Unassembled WGS sequence"/>
</dbReference>
<dbReference type="PROSITE" id="PS00098">
    <property type="entry name" value="THIOLASE_1"/>
    <property type="match status" value="1"/>
</dbReference>